<evidence type="ECO:0008006" key="5">
    <source>
        <dbReference type="Google" id="ProtNLM"/>
    </source>
</evidence>
<evidence type="ECO:0000256" key="2">
    <source>
        <dbReference type="ARBA" id="ARBA00022598"/>
    </source>
</evidence>
<protein>
    <recommendedName>
        <fullName evidence="5">AMP-dependent synthetase/ligase domain-containing protein</fullName>
    </recommendedName>
</protein>
<organism evidence="3 4">
    <name type="scientific">Methyloceanibacter superfactus</name>
    <dbReference type="NCBI Taxonomy" id="1774969"/>
    <lineage>
        <taxon>Bacteria</taxon>
        <taxon>Pseudomonadati</taxon>
        <taxon>Pseudomonadota</taxon>
        <taxon>Alphaproteobacteria</taxon>
        <taxon>Hyphomicrobiales</taxon>
        <taxon>Hyphomicrobiaceae</taxon>
        <taxon>Methyloceanibacter</taxon>
    </lineage>
</organism>
<sequence>MLLGAWRAGLTVAAVPMLWRSMELARVCDALEPKALLGVSHFADDRPAEILRDVAATRLSVRFVLGFGRDLPDGVTSLDDVIAAGRLPRDVVRPRSHGGPSLITFTARASVPLVPIFRQEDEILAQGAMAVLSLGLDRSDVILNAYPLTGPIGFALGLAPWLIAGATLVQHHPFDYGMFVQQILTSDASVTALPSAILTELGVDRVLKDPQCKLRRVGRVWSPAELADPGAPLNHMAAENLSRPVFDLYPFGDLASLLLRPAPVADRAALPLGPVHFGEDKGGTVFVETKLADETGDLLLRGPVVPQGRSNGPAARDGEGFVATGLRGQAEGGGHFRVKRDPELIHHGGFTIAASELDGLYQAYPGFLDAACFVLPDPIVGDRIFAAVAPSPNAPVSLEALHRFLMERGVSPYKFPDKLLVVRDIPRDTQSKIVRADILAQV</sequence>
<comment type="caution">
    <text evidence="3">The sequence shown here is derived from an EMBL/GenBank/DDBJ whole genome shotgun (WGS) entry which is preliminary data.</text>
</comment>
<dbReference type="Gene3D" id="3.40.50.12780">
    <property type="entry name" value="N-terminal domain of ligase-like"/>
    <property type="match status" value="1"/>
</dbReference>
<reference evidence="3 4" key="1">
    <citation type="journal article" date="2016" name="Environ. Microbiol.">
        <title>New Methyloceanibacter diversity from North Sea sediments includes methanotroph containing solely the soluble methane monooxygenase.</title>
        <authorList>
            <person name="Vekeman B."/>
            <person name="Kerckhof F.M."/>
            <person name="Cremers G."/>
            <person name="de Vos P."/>
            <person name="Vandamme P."/>
            <person name="Boon N."/>
            <person name="Op den Camp H.J."/>
            <person name="Heylen K."/>
        </authorList>
    </citation>
    <scope>NUCLEOTIDE SEQUENCE [LARGE SCALE GENOMIC DNA]</scope>
    <source>
        <strain evidence="3 4">R-67175</strain>
    </source>
</reference>
<keyword evidence="4" id="KW-1185">Reference proteome</keyword>
<proteinExistence type="inferred from homology"/>
<dbReference type="SUPFAM" id="SSF56801">
    <property type="entry name" value="Acetyl-CoA synthetase-like"/>
    <property type="match status" value="1"/>
</dbReference>
<evidence type="ECO:0000313" key="3">
    <source>
        <dbReference type="EMBL" id="ODR94206.1"/>
    </source>
</evidence>
<evidence type="ECO:0000256" key="1">
    <source>
        <dbReference type="ARBA" id="ARBA00006432"/>
    </source>
</evidence>
<dbReference type="PANTHER" id="PTHR43201:SF5">
    <property type="entry name" value="MEDIUM-CHAIN ACYL-COA LIGASE ACSF2, MITOCHONDRIAL"/>
    <property type="match status" value="1"/>
</dbReference>
<evidence type="ECO:0000313" key="4">
    <source>
        <dbReference type="Proteomes" id="UP000094472"/>
    </source>
</evidence>
<dbReference type="InterPro" id="IPR042099">
    <property type="entry name" value="ANL_N_sf"/>
</dbReference>
<name>A0A1E3VMK9_9HYPH</name>
<keyword evidence="2" id="KW-0436">Ligase</keyword>
<dbReference type="STRING" id="1774969.AUC69_03385"/>
<dbReference type="GO" id="GO:0031956">
    <property type="term" value="F:medium-chain fatty acid-CoA ligase activity"/>
    <property type="evidence" value="ECO:0007669"/>
    <property type="project" value="TreeGrafter"/>
</dbReference>
<dbReference type="Proteomes" id="UP000094472">
    <property type="component" value="Unassembled WGS sequence"/>
</dbReference>
<dbReference type="AlphaFoldDB" id="A0A1E3VMK9"/>
<dbReference type="PANTHER" id="PTHR43201">
    <property type="entry name" value="ACYL-COA SYNTHETASE"/>
    <property type="match status" value="1"/>
</dbReference>
<dbReference type="RefSeq" id="WP_069442807.1">
    <property type="nucleotide sequence ID" value="NZ_LPWF01000036.1"/>
</dbReference>
<dbReference type="Gene3D" id="3.30.300.30">
    <property type="match status" value="1"/>
</dbReference>
<comment type="similarity">
    <text evidence="1">Belongs to the ATP-dependent AMP-binding enzyme family.</text>
</comment>
<gene>
    <name evidence="3" type="ORF">AUC69_03385</name>
</gene>
<dbReference type="GO" id="GO:0006631">
    <property type="term" value="P:fatty acid metabolic process"/>
    <property type="evidence" value="ECO:0007669"/>
    <property type="project" value="TreeGrafter"/>
</dbReference>
<dbReference type="EMBL" id="LPWF01000036">
    <property type="protein sequence ID" value="ODR94206.1"/>
    <property type="molecule type" value="Genomic_DNA"/>
</dbReference>
<dbReference type="InterPro" id="IPR045851">
    <property type="entry name" value="AMP-bd_C_sf"/>
</dbReference>
<accession>A0A1E3VMK9</accession>